<dbReference type="EMBL" id="CAJVPP010001298">
    <property type="protein sequence ID" value="CAG8546924.1"/>
    <property type="molecule type" value="Genomic_DNA"/>
</dbReference>
<name>A0A9N9FNP8_FUNMO</name>
<comment type="caution">
    <text evidence="2">The sequence shown here is derived from an EMBL/GenBank/DDBJ whole genome shotgun (WGS) entry which is preliminary data.</text>
</comment>
<gene>
    <name evidence="2" type="ORF">FMOSSE_LOCUS6266</name>
</gene>
<accession>A0A9N9FNP8</accession>
<dbReference type="GO" id="GO:0005634">
    <property type="term" value="C:nucleus"/>
    <property type="evidence" value="ECO:0007669"/>
    <property type="project" value="TreeGrafter"/>
</dbReference>
<protein>
    <submittedName>
        <fullName evidence="2">4350_t:CDS:1</fullName>
    </submittedName>
</protein>
<feature type="region of interest" description="Disordered" evidence="1">
    <location>
        <begin position="1"/>
        <end position="20"/>
    </location>
</feature>
<evidence type="ECO:0000313" key="2">
    <source>
        <dbReference type="EMBL" id="CAG8546924.1"/>
    </source>
</evidence>
<keyword evidence="3" id="KW-1185">Reference proteome</keyword>
<sequence length="210" mass="24928">MPNKRKRKRGIETDQSKYDASPIADKISDIPRNFKRMLQANEFKKKKIVKTSGMKSNSETIQRMPGESFRDFSRRLEDHMRPDIIKAMKVGMSTKDKAKRYLTKKLKEKKKAKVEKLMEEVNAKDFNDFQDKVKFGEVVQAPPSLSVIPKNRGKINQLKKDNFWKEKEQKKKQLDAVNKRIMDKERERVMTQYRIIKARKLMSKDQYLKD</sequence>
<dbReference type="AlphaFoldDB" id="A0A9N9FNP8"/>
<feature type="region of interest" description="Disordered" evidence="1">
    <location>
        <begin position="48"/>
        <end position="69"/>
    </location>
</feature>
<evidence type="ECO:0000256" key="1">
    <source>
        <dbReference type="SAM" id="MobiDB-lite"/>
    </source>
</evidence>
<dbReference type="InterPro" id="IPR026680">
    <property type="entry name" value="CCDC137"/>
</dbReference>
<dbReference type="Proteomes" id="UP000789375">
    <property type="component" value="Unassembled WGS sequence"/>
</dbReference>
<dbReference type="PANTHER" id="PTHR21838:SF2">
    <property type="entry name" value="COILED-COIL DOMAIN-CONTAINING PROTEIN 137"/>
    <property type="match status" value="1"/>
</dbReference>
<organism evidence="2 3">
    <name type="scientific">Funneliformis mosseae</name>
    <name type="common">Endomycorrhizal fungus</name>
    <name type="synonym">Glomus mosseae</name>
    <dbReference type="NCBI Taxonomy" id="27381"/>
    <lineage>
        <taxon>Eukaryota</taxon>
        <taxon>Fungi</taxon>
        <taxon>Fungi incertae sedis</taxon>
        <taxon>Mucoromycota</taxon>
        <taxon>Glomeromycotina</taxon>
        <taxon>Glomeromycetes</taxon>
        <taxon>Glomerales</taxon>
        <taxon>Glomeraceae</taxon>
        <taxon>Funneliformis</taxon>
    </lineage>
</organism>
<reference evidence="2" key="1">
    <citation type="submission" date="2021-06" db="EMBL/GenBank/DDBJ databases">
        <authorList>
            <person name="Kallberg Y."/>
            <person name="Tangrot J."/>
            <person name="Rosling A."/>
        </authorList>
    </citation>
    <scope>NUCLEOTIDE SEQUENCE</scope>
    <source>
        <strain evidence="2">87-6 pot B 2015</strain>
    </source>
</reference>
<evidence type="ECO:0000313" key="3">
    <source>
        <dbReference type="Proteomes" id="UP000789375"/>
    </source>
</evidence>
<proteinExistence type="predicted"/>
<dbReference type="PANTHER" id="PTHR21838">
    <property type="entry name" value="COILED-COIL DOMAIN-CONTAINING PROTEIN 137"/>
    <property type="match status" value="1"/>
</dbReference>